<dbReference type="InterPro" id="IPR012475">
    <property type="entry name" value="Fungal_lectin"/>
</dbReference>
<dbReference type="SUPFAM" id="SSF89372">
    <property type="entry name" value="Fucose-specific lectin"/>
    <property type="match status" value="1"/>
</dbReference>
<evidence type="ECO:0000256" key="4">
    <source>
        <dbReference type="SAM" id="MobiDB-lite"/>
    </source>
</evidence>
<dbReference type="RefSeq" id="XP_002845999.1">
    <property type="nucleotide sequence ID" value="XM_002845953.1"/>
</dbReference>
<protein>
    <recommendedName>
        <fullName evidence="2">Fucose-specific lectin</fullName>
    </recommendedName>
</protein>
<feature type="transmembrane region" description="Helical" evidence="5">
    <location>
        <begin position="61"/>
        <end position="85"/>
    </location>
</feature>
<dbReference type="Gene3D" id="2.120.10.70">
    <property type="entry name" value="Fucose-specific lectin"/>
    <property type="match status" value="1"/>
</dbReference>
<name>C5FT46_ARTOC</name>
<feature type="region of interest" description="Disordered" evidence="4">
    <location>
        <begin position="377"/>
        <end position="406"/>
    </location>
</feature>
<evidence type="ECO:0000256" key="3">
    <source>
        <dbReference type="ARBA" id="ARBA00022734"/>
    </source>
</evidence>
<keyword evidence="7" id="KW-1185">Reference proteome</keyword>
<dbReference type="AlphaFoldDB" id="C5FT46"/>
<keyword evidence="5" id="KW-0472">Membrane</keyword>
<keyword evidence="3" id="KW-0430">Lectin</keyword>
<proteinExistence type="inferred from homology"/>
<evidence type="ECO:0000256" key="2">
    <source>
        <dbReference type="ARBA" id="ARBA00015560"/>
    </source>
</evidence>
<evidence type="ECO:0000256" key="5">
    <source>
        <dbReference type="SAM" id="Phobius"/>
    </source>
</evidence>
<sequence length="461" mass="50554">MVCLADYFNEVYYHEYDPNSAPQVRLPDGSQKEVVKPTVSMAAIYEPPRQSSVAYWKRRRFIIIAAALAAVVIAVAVTVGLVVGLRNSKGASSSTFPSNPTGSGSPGYYSDPPYNLVDEAWAYNGTAISSLTYSPARDQDSAATNYIVFYQHSNGELRRSTWNNSQWHDSQFITNDARPRTPLSSYWRGEGDGISFNLFYVDKNKVLQEIRGSHSSNDWINGTLGELGIAVDPQSAISVQFVGKCRGVDTAWLVYHTGKDNEARVVYWNAQTDRWSAKETIGDVSATAGFSGEANDGHWRFYYVSKRTQQLNVMVCPDCCSNPSTKWEQNINGPSVSSENGGIAVTPVGGPRILFYLDDDGTVRELNNTDTYPHETWIEDASSTSSGGNRGTRYDTNASVGPEGSRVIKTIPGGRVSMAAGFRGKIQQLWLFYQSNGTDISTKSRDADAAGKWSAPVALKI</sequence>
<evidence type="ECO:0000256" key="1">
    <source>
        <dbReference type="ARBA" id="ARBA00009042"/>
    </source>
</evidence>
<dbReference type="Pfam" id="PF07938">
    <property type="entry name" value="Fungal_lectin"/>
    <property type="match status" value="1"/>
</dbReference>
<dbReference type="STRING" id="554155.C5FT46"/>
<dbReference type="Proteomes" id="UP000002035">
    <property type="component" value="Unassembled WGS sequence"/>
</dbReference>
<keyword evidence="5" id="KW-1133">Transmembrane helix</keyword>
<evidence type="ECO:0000313" key="6">
    <source>
        <dbReference type="EMBL" id="EEQ33049.1"/>
    </source>
</evidence>
<comment type="similarity">
    <text evidence="1">Belongs to the fungal fucose-specific lectin family.</text>
</comment>
<keyword evidence="5" id="KW-0812">Transmembrane</keyword>
<dbReference type="GO" id="GO:0030246">
    <property type="term" value="F:carbohydrate binding"/>
    <property type="evidence" value="ECO:0007669"/>
    <property type="project" value="UniProtKB-KW"/>
</dbReference>
<dbReference type="GeneID" id="9224288"/>
<organism evidence="6 7">
    <name type="scientific">Arthroderma otae (strain ATCC MYA-4605 / CBS 113480)</name>
    <name type="common">Microsporum canis</name>
    <dbReference type="NCBI Taxonomy" id="554155"/>
    <lineage>
        <taxon>Eukaryota</taxon>
        <taxon>Fungi</taxon>
        <taxon>Dikarya</taxon>
        <taxon>Ascomycota</taxon>
        <taxon>Pezizomycotina</taxon>
        <taxon>Eurotiomycetes</taxon>
        <taxon>Eurotiomycetidae</taxon>
        <taxon>Onygenales</taxon>
        <taxon>Arthrodermataceae</taxon>
        <taxon>Microsporum</taxon>
    </lineage>
</organism>
<dbReference type="OrthoDB" id="4319834at2759"/>
<dbReference type="HOGENOM" id="CLU_593079_0_0_1"/>
<gene>
    <name evidence="6" type="ORF">MCYG_05868</name>
</gene>
<dbReference type="EMBL" id="DS995705">
    <property type="protein sequence ID" value="EEQ33049.1"/>
    <property type="molecule type" value="Genomic_DNA"/>
</dbReference>
<dbReference type="OMA" id="YFQHHTG"/>
<dbReference type="VEuPathDB" id="FungiDB:MCYG_05868"/>
<accession>C5FT46</accession>
<evidence type="ECO:0000313" key="7">
    <source>
        <dbReference type="Proteomes" id="UP000002035"/>
    </source>
</evidence>
<reference evidence="7" key="1">
    <citation type="journal article" date="2012" name="MBio">
        <title>Comparative genome analysis of Trichophyton rubrum and related dermatophytes reveals candidate genes involved in infection.</title>
        <authorList>
            <person name="Martinez D.A."/>
            <person name="Oliver B.G."/>
            <person name="Graeser Y."/>
            <person name="Goldberg J.M."/>
            <person name="Li W."/>
            <person name="Martinez-Rossi N.M."/>
            <person name="Monod M."/>
            <person name="Shelest E."/>
            <person name="Barton R.C."/>
            <person name="Birch E."/>
            <person name="Brakhage A.A."/>
            <person name="Chen Z."/>
            <person name="Gurr S.J."/>
            <person name="Heiman D."/>
            <person name="Heitman J."/>
            <person name="Kosti I."/>
            <person name="Rossi A."/>
            <person name="Saif S."/>
            <person name="Samalova M."/>
            <person name="Saunders C.W."/>
            <person name="Shea T."/>
            <person name="Summerbell R.C."/>
            <person name="Xu J."/>
            <person name="Young S."/>
            <person name="Zeng Q."/>
            <person name="Birren B.W."/>
            <person name="Cuomo C.A."/>
            <person name="White T.C."/>
        </authorList>
    </citation>
    <scope>NUCLEOTIDE SEQUENCE [LARGE SCALE GENOMIC DNA]</scope>
    <source>
        <strain evidence="7">ATCC MYA-4605 / CBS 113480</strain>
    </source>
</reference>